<accession>A0AAX6GJT2</accession>
<name>A0AAX6GJT2_IRIPA</name>
<organism evidence="1 2">
    <name type="scientific">Iris pallida</name>
    <name type="common">Sweet iris</name>
    <dbReference type="NCBI Taxonomy" id="29817"/>
    <lineage>
        <taxon>Eukaryota</taxon>
        <taxon>Viridiplantae</taxon>
        <taxon>Streptophyta</taxon>
        <taxon>Embryophyta</taxon>
        <taxon>Tracheophyta</taxon>
        <taxon>Spermatophyta</taxon>
        <taxon>Magnoliopsida</taxon>
        <taxon>Liliopsida</taxon>
        <taxon>Asparagales</taxon>
        <taxon>Iridaceae</taxon>
        <taxon>Iridoideae</taxon>
        <taxon>Irideae</taxon>
        <taxon>Iris</taxon>
    </lineage>
</organism>
<reference evidence="1" key="2">
    <citation type="submission" date="2023-04" db="EMBL/GenBank/DDBJ databases">
        <authorList>
            <person name="Bruccoleri R.E."/>
            <person name="Oakeley E.J."/>
            <person name="Faust A.-M."/>
            <person name="Dessus-Babus S."/>
            <person name="Altorfer M."/>
            <person name="Burckhardt D."/>
            <person name="Oertli M."/>
            <person name="Naumann U."/>
            <person name="Petersen F."/>
            <person name="Wong J."/>
        </authorList>
    </citation>
    <scope>NUCLEOTIDE SEQUENCE</scope>
    <source>
        <strain evidence="1">GSM-AAB239-AS_SAM_17_03QT</strain>
        <tissue evidence="1">Leaf</tissue>
    </source>
</reference>
<keyword evidence="2" id="KW-1185">Reference proteome</keyword>
<dbReference type="Proteomes" id="UP001140949">
    <property type="component" value="Unassembled WGS sequence"/>
</dbReference>
<reference evidence="1" key="1">
    <citation type="journal article" date="2023" name="GigaByte">
        <title>Genome assembly of the bearded iris, Iris pallida Lam.</title>
        <authorList>
            <person name="Bruccoleri R.E."/>
            <person name="Oakeley E.J."/>
            <person name="Faust A.M.E."/>
            <person name="Altorfer M."/>
            <person name="Dessus-Babus S."/>
            <person name="Burckhardt D."/>
            <person name="Oertli M."/>
            <person name="Naumann U."/>
            <person name="Petersen F."/>
            <person name="Wong J."/>
        </authorList>
    </citation>
    <scope>NUCLEOTIDE SEQUENCE</scope>
    <source>
        <strain evidence="1">GSM-AAB239-AS_SAM_17_03QT</strain>
    </source>
</reference>
<protein>
    <submittedName>
        <fullName evidence="1">Uncharacterized protein</fullName>
    </submittedName>
</protein>
<sequence length="42" mass="4821">MSPTSQLRRYISDLSHILDNSELKIGINLFSARETDCKPSQR</sequence>
<comment type="caution">
    <text evidence="1">The sequence shown here is derived from an EMBL/GenBank/DDBJ whole genome shotgun (WGS) entry which is preliminary data.</text>
</comment>
<dbReference type="AlphaFoldDB" id="A0AAX6GJT2"/>
<gene>
    <name evidence="1" type="ORF">M6B38_362360</name>
</gene>
<dbReference type="EMBL" id="JANAVB010019200">
    <property type="protein sequence ID" value="KAJ6828557.1"/>
    <property type="molecule type" value="Genomic_DNA"/>
</dbReference>
<evidence type="ECO:0000313" key="2">
    <source>
        <dbReference type="Proteomes" id="UP001140949"/>
    </source>
</evidence>
<evidence type="ECO:0000313" key="1">
    <source>
        <dbReference type="EMBL" id="KAJ6828557.1"/>
    </source>
</evidence>
<proteinExistence type="predicted"/>